<dbReference type="Proteomes" id="UP000194236">
    <property type="component" value="Unassembled WGS sequence"/>
</dbReference>
<proteinExistence type="predicted"/>
<dbReference type="AlphaFoldDB" id="A0A1Y3BL98"/>
<evidence type="ECO:0000313" key="2">
    <source>
        <dbReference type="EMBL" id="OTF81739.1"/>
    </source>
</evidence>
<reference evidence="2 3" key="1">
    <citation type="submission" date="2017-03" db="EMBL/GenBank/DDBJ databases">
        <title>Genome Survey of Euroglyphus maynei.</title>
        <authorList>
            <person name="Arlian L.G."/>
            <person name="Morgan M.S."/>
            <person name="Rider S.D."/>
        </authorList>
    </citation>
    <scope>NUCLEOTIDE SEQUENCE [LARGE SCALE GENOMIC DNA]</scope>
    <source>
        <strain evidence="2">Arlian Lab</strain>
        <tissue evidence="2">Whole body</tissue>
    </source>
</reference>
<keyword evidence="3" id="KW-1185">Reference proteome</keyword>
<accession>A0A1Y3BL98</accession>
<gene>
    <name evidence="2" type="ORF">BLA29_003927</name>
</gene>
<evidence type="ECO:0000313" key="3">
    <source>
        <dbReference type="Proteomes" id="UP000194236"/>
    </source>
</evidence>
<dbReference type="OrthoDB" id="6516068at2759"/>
<sequence>MLIKSNYGCSSNEMITNDMDNFRHNNSSDINYRKQLQQQQQREIVKNMKIKRSVSNFDSNYLNRIKWKNSGLNSLIDNDEDNPWRLKRSDNLLLEQYLSFEFLNERIHNRLQQEIECSPPPPNNTLRYMNFHNTSKSDSTKHDVHRNTQSSSDHSILMGKNLSCSEMNLSTVTKHFQQQHHGKTNPKTTVNKRKSFRKFIEHYFNGNNNNETMVSNDQPSLNGFDENFILKRNTPNAGLTDDERYKTFNFEHYREPINHGLRTWKKNRTTTATISSSLSTLDSCYYGTNSRTRSNVDKQLQMVANLFNNQLNNNGFEDTDYLSVSKHFIPNANPMMTDHLDNRLLFNHYLHQDNGHETSSTSNRIPDQPCFTLSNQLKTLLQNSNRLKNNYFYY</sequence>
<protein>
    <submittedName>
        <fullName evidence="2">Uncharacterized protein</fullName>
    </submittedName>
</protein>
<dbReference type="EMBL" id="MUJZ01011988">
    <property type="protein sequence ID" value="OTF81739.1"/>
    <property type="molecule type" value="Genomic_DNA"/>
</dbReference>
<feature type="region of interest" description="Disordered" evidence="1">
    <location>
        <begin position="135"/>
        <end position="155"/>
    </location>
</feature>
<organism evidence="2 3">
    <name type="scientific">Euroglyphus maynei</name>
    <name type="common">Mayne's house dust mite</name>
    <dbReference type="NCBI Taxonomy" id="6958"/>
    <lineage>
        <taxon>Eukaryota</taxon>
        <taxon>Metazoa</taxon>
        <taxon>Ecdysozoa</taxon>
        <taxon>Arthropoda</taxon>
        <taxon>Chelicerata</taxon>
        <taxon>Arachnida</taxon>
        <taxon>Acari</taxon>
        <taxon>Acariformes</taxon>
        <taxon>Sarcoptiformes</taxon>
        <taxon>Astigmata</taxon>
        <taxon>Psoroptidia</taxon>
        <taxon>Analgoidea</taxon>
        <taxon>Pyroglyphidae</taxon>
        <taxon>Pyroglyphinae</taxon>
        <taxon>Euroglyphus</taxon>
    </lineage>
</organism>
<evidence type="ECO:0000256" key="1">
    <source>
        <dbReference type="SAM" id="MobiDB-lite"/>
    </source>
</evidence>
<name>A0A1Y3BL98_EURMA</name>
<comment type="caution">
    <text evidence="2">The sequence shown here is derived from an EMBL/GenBank/DDBJ whole genome shotgun (WGS) entry which is preliminary data.</text>
</comment>